<protein>
    <submittedName>
        <fullName evidence="2">Acetyltransferase</fullName>
    </submittedName>
</protein>
<dbReference type="Pfam" id="PF13302">
    <property type="entry name" value="Acetyltransf_3"/>
    <property type="match status" value="1"/>
</dbReference>
<organism evidence="2 3">
    <name type="scientific">Asticcacaulis biprosthecium C19</name>
    <dbReference type="NCBI Taxonomy" id="715226"/>
    <lineage>
        <taxon>Bacteria</taxon>
        <taxon>Pseudomonadati</taxon>
        <taxon>Pseudomonadota</taxon>
        <taxon>Alphaproteobacteria</taxon>
        <taxon>Caulobacterales</taxon>
        <taxon>Caulobacteraceae</taxon>
        <taxon>Asticcacaulis</taxon>
    </lineage>
</organism>
<dbReference type="EMBL" id="GL883077">
    <property type="protein sequence ID" value="EGF92216.1"/>
    <property type="molecule type" value="Genomic_DNA"/>
</dbReference>
<feature type="domain" description="N-acetyltransferase" evidence="1">
    <location>
        <begin position="14"/>
        <end position="149"/>
    </location>
</feature>
<dbReference type="SUPFAM" id="SSF55729">
    <property type="entry name" value="Acyl-CoA N-acyltransferases (Nat)"/>
    <property type="match status" value="1"/>
</dbReference>
<name>F4QKZ3_9CAUL</name>
<keyword evidence="2" id="KW-0808">Transferase</keyword>
<dbReference type="AlphaFoldDB" id="F4QKZ3"/>
<dbReference type="eggNOG" id="COG1670">
    <property type="taxonomic scope" value="Bacteria"/>
</dbReference>
<dbReference type="Gene3D" id="3.40.630.30">
    <property type="match status" value="1"/>
</dbReference>
<dbReference type="Proteomes" id="UP000006512">
    <property type="component" value="Unassembled WGS sequence"/>
</dbReference>
<dbReference type="PANTHER" id="PTHR43792:SF1">
    <property type="entry name" value="N-ACETYLTRANSFERASE DOMAIN-CONTAINING PROTEIN"/>
    <property type="match status" value="1"/>
</dbReference>
<accession>F4QKZ3</accession>
<dbReference type="RefSeq" id="WP_006271391.1">
    <property type="nucleotide sequence ID" value="NZ_GL883077.1"/>
</dbReference>
<evidence type="ECO:0000313" key="2">
    <source>
        <dbReference type="EMBL" id="EGF92216.1"/>
    </source>
</evidence>
<dbReference type="HOGENOM" id="CLU_013985_3_1_5"/>
<keyword evidence="3" id="KW-1185">Reference proteome</keyword>
<gene>
    <name evidence="2" type="ORF">ABI_06500</name>
</gene>
<reference evidence="3" key="1">
    <citation type="submission" date="2011-03" db="EMBL/GenBank/DDBJ databases">
        <title>Draft genome sequence of Brevundimonas diminuta.</title>
        <authorList>
            <person name="Brown P.J.B."/>
            <person name="Buechlein A."/>
            <person name="Hemmerich C."/>
            <person name="Brun Y.V."/>
        </authorList>
    </citation>
    <scope>NUCLEOTIDE SEQUENCE [LARGE SCALE GENOMIC DNA]</scope>
    <source>
        <strain evidence="3">C19</strain>
    </source>
</reference>
<dbReference type="InterPro" id="IPR016181">
    <property type="entry name" value="Acyl_CoA_acyltransferase"/>
</dbReference>
<proteinExistence type="predicted"/>
<dbReference type="GO" id="GO:0016747">
    <property type="term" value="F:acyltransferase activity, transferring groups other than amino-acyl groups"/>
    <property type="evidence" value="ECO:0007669"/>
    <property type="project" value="InterPro"/>
</dbReference>
<dbReference type="InterPro" id="IPR000182">
    <property type="entry name" value="GNAT_dom"/>
</dbReference>
<evidence type="ECO:0000259" key="1">
    <source>
        <dbReference type="Pfam" id="PF13302"/>
    </source>
</evidence>
<dbReference type="STRING" id="715226.ABI_06500"/>
<dbReference type="InterPro" id="IPR051531">
    <property type="entry name" value="N-acetyltransferase"/>
</dbReference>
<sequence length="191" mass="22031">MTETRLRPTLVTPRLILRPPIIDDMPAWSAYCADPEVMRNNGGVKSRERVFTDFRNSIPLWRQHGVHIFSVLLRETGEWIGRVGPGWNPAWPGRELGWGLASRYWGRGYATEAATACLDFVFDRLAWEEVIHTFKPDHAVSRAVALRLGSMRRGEVNLPPPFDDGVRELWCQTRDDWLRRRMRLDAVPQPA</sequence>
<dbReference type="PANTHER" id="PTHR43792">
    <property type="entry name" value="GNAT FAMILY, PUTATIVE (AFU_ORTHOLOGUE AFUA_3G00765)-RELATED-RELATED"/>
    <property type="match status" value="1"/>
</dbReference>
<evidence type="ECO:0000313" key="3">
    <source>
        <dbReference type="Proteomes" id="UP000006512"/>
    </source>
</evidence>